<keyword evidence="1" id="KW-0812">Transmembrane</keyword>
<feature type="transmembrane region" description="Helical" evidence="1">
    <location>
        <begin position="7"/>
        <end position="26"/>
    </location>
</feature>
<accession>A0ABP9KXE8</accession>
<sequence>MKRWVAVVAVEVVVVLLGVGAAVWSWHRALADTTFAAAGRVPEFVATRYLGSWILLAVTLVVLAGLFAIDAVARVLRGVGAGTR</sequence>
<organism evidence="2 3">
    <name type="scientific">Nocardia callitridis</name>
    <dbReference type="NCBI Taxonomy" id="648753"/>
    <lineage>
        <taxon>Bacteria</taxon>
        <taxon>Bacillati</taxon>
        <taxon>Actinomycetota</taxon>
        <taxon>Actinomycetes</taxon>
        <taxon>Mycobacteriales</taxon>
        <taxon>Nocardiaceae</taxon>
        <taxon>Nocardia</taxon>
    </lineage>
</organism>
<feature type="transmembrane region" description="Helical" evidence="1">
    <location>
        <begin position="46"/>
        <end position="69"/>
    </location>
</feature>
<evidence type="ECO:0000313" key="3">
    <source>
        <dbReference type="Proteomes" id="UP001500603"/>
    </source>
</evidence>
<dbReference type="Proteomes" id="UP001500603">
    <property type="component" value="Unassembled WGS sequence"/>
</dbReference>
<evidence type="ECO:0000313" key="2">
    <source>
        <dbReference type="EMBL" id="GAA5065777.1"/>
    </source>
</evidence>
<dbReference type="RefSeq" id="WP_345498822.1">
    <property type="nucleotide sequence ID" value="NZ_BAABJM010000007.1"/>
</dbReference>
<comment type="caution">
    <text evidence="2">The sequence shown here is derived from an EMBL/GenBank/DDBJ whole genome shotgun (WGS) entry which is preliminary data.</text>
</comment>
<evidence type="ECO:0000256" key="1">
    <source>
        <dbReference type="SAM" id="Phobius"/>
    </source>
</evidence>
<keyword evidence="3" id="KW-1185">Reference proteome</keyword>
<keyword evidence="1" id="KW-1133">Transmembrane helix</keyword>
<protein>
    <submittedName>
        <fullName evidence="2">Uncharacterized protein</fullName>
    </submittedName>
</protein>
<name>A0ABP9KXE8_9NOCA</name>
<gene>
    <name evidence="2" type="ORF">GCM10023318_53140</name>
</gene>
<proteinExistence type="predicted"/>
<reference evidence="3" key="1">
    <citation type="journal article" date="2019" name="Int. J. Syst. Evol. Microbiol.">
        <title>The Global Catalogue of Microorganisms (GCM) 10K type strain sequencing project: providing services to taxonomists for standard genome sequencing and annotation.</title>
        <authorList>
            <consortium name="The Broad Institute Genomics Platform"/>
            <consortium name="The Broad Institute Genome Sequencing Center for Infectious Disease"/>
            <person name="Wu L."/>
            <person name="Ma J."/>
        </authorList>
    </citation>
    <scope>NUCLEOTIDE SEQUENCE [LARGE SCALE GENOMIC DNA]</scope>
    <source>
        <strain evidence="3">JCM 18298</strain>
    </source>
</reference>
<keyword evidence="1" id="KW-0472">Membrane</keyword>
<dbReference type="EMBL" id="BAABJM010000007">
    <property type="protein sequence ID" value="GAA5065777.1"/>
    <property type="molecule type" value="Genomic_DNA"/>
</dbReference>